<dbReference type="Gene3D" id="1.10.287.1060">
    <property type="entry name" value="ESAT-6-like"/>
    <property type="match status" value="1"/>
</dbReference>
<organism evidence="1 2">
    <name type="scientific">Kineococcus rhizosphaerae</name>
    <dbReference type="NCBI Taxonomy" id="559628"/>
    <lineage>
        <taxon>Bacteria</taxon>
        <taxon>Bacillati</taxon>
        <taxon>Actinomycetota</taxon>
        <taxon>Actinomycetes</taxon>
        <taxon>Kineosporiales</taxon>
        <taxon>Kineosporiaceae</taxon>
        <taxon>Kineococcus</taxon>
    </lineage>
</organism>
<sequence>MANLNVTYDDMRSAATNLEHGKAEIADKLSRLKALVDSLVSGGYVTDRSSVAFKDSYDEFNTGITQVLEGLSGMSGYLNSAAQTLSDADSQLAASLGR</sequence>
<name>A0A2T0R9G1_9ACTN</name>
<comment type="caution">
    <text evidence="1">The sequence shown here is derived from an EMBL/GenBank/DDBJ whole genome shotgun (WGS) entry which is preliminary data.</text>
</comment>
<dbReference type="SUPFAM" id="SSF140453">
    <property type="entry name" value="EsxAB dimer-like"/>
    <property type="match status" value="1"/>
</dbReference>
<reference evidence="1 2" key="1">
    <citation type="submission" date="2018-03" db="EMBL/GenBank/DDBJ databases">
        <title>Genomic Encyclopedia of Archaeal and Bacterial Type Strains, Phase II (KMG-II): from individual species to whole genera.</title>
        <authorList>
            <person name="Goeker M."/>
        </authorList>
    </citation>
    <scope>NUCLEOTIDE SEQUENCE [LARGE SCALE GENOMIC DNA]</scope>
    <source>
        <strain evidence="1 2">DSM 19711</strain>
    </source>
</reference>
<dbReference type="OrthoDB" id="3268062at2"/>
<keyword evidence="2" id="KW-1185">Reference proteome</keyword>
<dbReference type="InterPro" id="IPR010310">
    <property type="entry name" value="T7SS_ESAT-6-like"/>
</dbReference>
<dbReference type="Pfam" id="PF06013">
    <property type="entry name" value="WXG100"/>
    <property type="match status" value="1"/>
</dbReference>
<dbReference type="EMBL" id="PVZF01000001">
    <property type="protein sequence ID" value="PRY17799.1"/>
    <property type="molecule type" value="Genomic_DNA"/>
</dbReference>
<evidence type="ECO:0000313" key="2">
    <source>
        <dbReference type="Proteomes" id="UP000238083"/>
    </source>
</evidence>
<accession>A0A2T0R9G1</accession>
<dbReference type="RefSeq" id="WP_106205859.1">
    <property type="nucleotide sequence ID" value="NZ_PVZF01000001.1"/>
</dbReference>
<dbReference type="AlphaFoldDB" id="A0A2T0R9G1"/>
<dbReference type="InterPro" id="IPR036689">
    <property type="entry name" value="ESAT-6-like_sf"/>
</dbReference>
<gene>
    <name evidence="1" type="ORF">CLV37_10134</name>
</gene>
<evidence type="ECO:0000313" key="1">
    <source>
        <dbReference type="EMBL" id="PRY17799.1"/>
    </source>
</evidence>
<dbReference type="Proteomes" id="UP000238083">
    <property type="component" value="Unassembled WGS sequence"/>
</dbReference>
<protein>
    <submittedName>
        <fullName evidence="1">WXG100 family type VII secretion target</fullName>
    </submittedName>
</protein>
<proteinExistence type="predicted"/>